<keyword evidence="1" id="KW-0433">Leucine-rich repeat</keyword>
<dbReference type="InterPro" id="IPR026906">
    <property type="entry name" value="LRR_5"/>
</dbReference>
<dbReference type="PANTHER" id="PTHR24366:SF96">
    <property type="entry name" value="LEUCINE RICH REPEAT CONTAINING 53"/>
    <property type="match status" value="1"/>
</dbReference>
<dbReference type="OMA" id="FTRIRQG"/>
<keyword evidence="2" id="KW-0677">Repeat</keyword>
<reference evidence="3 4" key="1">
    <citation type="submission" date="2018-08" db="EMBL/GenBank/DDBJ databases">
        <authorList>
            <person name="Laetsch R D."/>
            <person name="Stevens L."/>
            <person name="Kumar S."/>
            <person name="Blaxter L. M."/>
        </authorList>
    </citation>
    <scope>NUCLEOTIDE SEQUENCE [LARGE SCALE GENOMIC DNA]</scope>
</reference>
<dbReference type="OrthoDB" id="6363818at2759"/>
<dbReference type="EMBL" id="UYRX01000047">
    <property type="protein sequence ID" value="VDK71255.1"/>
    <property type="molecule type" value="Genomic_DNA"/>
</dbReference>
<dbReference type="Gene3D" id="3.80.10.10">
    <property type="entry name" value="Ribonuclease Inhibitor"/>
    <property type="match status" value="1"/>
</dbReference>
<gene>
    <name evidence="3" type="ORF">NLS_LOCUS1380</name>
</gene>
<protein>
    <submittedName>
        <fullName evidence="3">Uncharacterized protein</fullName>
    </submittedName>
</protein>
<dbReference type="InterPro" id="IPR032675">
    <property type="entry name" value="LRR_dom_sf"/>
</dbReference>
<dbReference type="STRING" id="42156.A0A3P6STY0"/>
<sequence>MQYEVVYQLILTIAQQQVRLLRLANNPSLSDIAKNAFSQISNRRGLRIQLVNNNFTRIRQGSFRWRYTQLSHLREFTLEGRNLRIGVNAFVGLTQVDFFHLFGVISFGSRPFENVSRVHRLEISHSNFSISAGVFTAISHVREIYITSNDIDTISAGAFTGLYTIGCLTISDNRIGSISGHAFSSVVNIGEIIIERNNIRHLETEALLSEAWRTRFRDNILYCSCVINWLTQINDSVLLKRNFCGAEESHRSLSNYKPNCQSEEQITFLKDIKCH</sequence>
<accession>A0A3P6STY0</accession>
<dbReference type="SUPFAM" id="SSF52058">
    <property type="entry name" value="L domain-like"/>
    <property type="match status" value="1"/>
</dbReference>
<dbReference type="Proteomes" id="UP000277928">
    <property type="component" value="Unassembled WGS sequence"/>
</dbReference>
<dbReference type="AlphaFoldDB" id="A0A3P6STY0"/>
<organism evidence="3 4">
    <name type="scientific">Litomosoides sigmodontis</name>
    <name type="common">Filarial nematode worm</name>
    <dbReference type="NCBI Taxonomy" id="42156"/>
    <lineage>
        <taxon>Eukaryota</taxon>
        <taxon>Metazoa</taxon>
        <taxon>Ecdysozoa</taxon>
        <taxon>Nematoda</taxon>
        <taxon>Chromadorea</taxon>
        <taxon>Rhabditida</taxon>
        <taxon>Spirurina</taxon>
        <taxon>Spiruromorpha</taxon>
        <taxon>Filarioidea</taxon>
        <taxon>Onchocercidae</taxon>
        <taxon>Litomosoides</taxon>
    </lineage>
</organism>
<evidence type="ECO:0000313" key="4">
    <source>
        <dbReference type="Proteomes" id="UP000277928"/>
    </source>
</evidence>
<evidence type="ECO:0000256" key="1">
    <source>
        <dbReference type="ARBA" id="ARBA00022614"/>
    </source>
</evidence>
<dbReference type="PANTHER" id="PTHR24366">
    <property type="entry name" value="IG(IMMUNOGLOBULIN) AND LRR(LEUCINE RICH REPEAT) DOMAINS"/>
    <property type="match status" value="1"/>
</dbReference>
<keyword evidence="4" id="KW-1185">Reference proteome</keyword>
<evidence type="ECO:0000256" key="2">
    <source>
        <dbReference type="ARBA" id="ARBA00022737"/>
    </source>
</evidence>
<name>A0A3P6STY0_LITSI</name>
<proteinExistence type="predicted"/>
<dbReference type="Pfam" id="PF13306">
    <property type="entry name" value="LRR_5"/>
    <property type="match status" value="1"/>
</dbReference>
<evidence type="ECO:0000313" key="3">
    <source>
        <dbReference type="EMBL" id="VDK71255.1"/>
    </source>
</evidence>